<comment type="caution">
    <text evidence="2">The sequence shown here is derived from an EMBL/GenBank/DDBJ whole genome shotgun (WGS) entry which is preliminary data.</text>
</comment>
<dbReference type="InterPro" id="IPR031913">
    <property type="entry name" value="Spidroin_N"/>
</dbReference>
<dbReference type="Gene3D" id="1.10.274.70">
    <property type="match status" value="1"/>
</dbReference>
<dbReference type="Proteomes" id="UP000499080">
    <property type="component" value="Unassembled WGS sequence"/>
</dbReference>
<feature type="domain" description="Spidroin N-terminal" evidence="1">
    <location>
        <begin position="58"/>
        <end position="180"/>
    </location>
</feature>
<name>A0A4Y2GLI0_ARAVE</name>
<evidence type="ECO:0000313" key="2">
    <source>
        <dbReference type="EMBL" id="GBM54692.1"/>
    </source>
</evidence>
<sequence>MLIQLNESRNSEYKRGSMDLQIIQSKGPNIKMTWTVRLALSLLAVICSQSLFALGQSPWQNARMAESFMNSFSSDLGQSGAFSSDQMDDIMSICDSIQSGIARMDRSGKISANKLQAMNMAFASAVAEIAMAEGGGQSAQVKTNAVADSLASAFLQTTGVVNTQFINEIRTLISMFAQANDVSTSSAPVSALAGGQGGQGGYGGLGSQGAGQGGYGSGLGGAGAAAAAGGAGQGGLGAGGAGQGYGAGLGGQGGAGQGGAAAAAAAAGGQGGQGGYGGLGSQGAEQGGYGGGQGGAGASAAAAAAGGAGGAGQGGLG</sequence>
<reference evidence="2 3" key="1">
    <citation type="journal article" date="2019" name="Sci. Rep.">
        <title>Orb-weaving spider Araneus ventricosus genome elucidates the spidroin gene catalogue.</title>
        <authorList>
            <person name="Kono N."/>
            <person name="Nakamura H."/>
            <person name="Ohtoshi R."/>
            <person name="Moran D.A.P."/>
            <person name="Shinohara A."/>
            <person name="Yoshida Y."/>
            <person name="Fujiwara M."/>
            <person name="Mori M."/>
            <person name="Tomita M."/>
            <person name="Arakawa K."/>
        </authorList>
    </citation>
    <scope>NUCLEOTIDE SEQUENCE [LARGE SCALE GENOMIC DNA]</scope>
</reference>
<proteinExistence type="predicted"/>
<accession>A0A4Y2GLI0</accession>
<dbReference type="InterPro" id="IPR038243">
    <property type="entry name" value="Spidroin_N_sf"/>
</dbReference>
<keyword evidence="3" id="KW-1185">Reference proteome</keyword>
<evidence type="ECO:0000313" key="3">
    <source>
        <dbReference type="Proteomes" id="UP000499080"/>
    </source>
</evidence>
<organism evidence="2 3">
    <name type="scientific">Araneus ventricosus</name>
    <name type="common">Orbweaver spider</name>
    <name type="synonym">Epeira ventricosa</name>
    <dbReference type="NCBI Taxonomy" id="182803"/>
    <lineage>
        <taxon>Eukaryota</taxon>
        <taxon>Metazoa</taxon>
        <taxon>Ecdysozoa</taxon>
        <taxon>Arthropoda</taxon>
        <taxon>Chelicerata</taxon>
        <taxon>Arachnida</taxon>
        <taxon>Araneae</taxon>
        <taxon>Araneomorphae</taxon>
        <taxon>Entelegynae</taxon>
        <taxon>Araneoidea</taxon>
        <taxon>Araneidae</taxon>
        <taxon>Araneus</taxon>
    </lineage>
</organism>
<dbReference type="Pfam" id="PF16763">
    <property type="entry name" value="Spidroin_N"/>
    <property type="match status" value="1"/>
</dbReference>
<dbReference type="AlphaFoldDB" id="A0A4Y2GLI0"/>
<protein>
    <recommendedName>
        <fullName evidence="1">Spidroin N-terminal domain-containing protein</fullName>
    </recommendedName>
</protein>
<feature type="non-terminal residue" evidence="2">
    <location>
        <position position="317"/>
    </location>
</feature>
<dbReference type="OrthoDB" id="6437801at2759"/>
<gene>
    <name evidence="2" type="ORF">AVEN_121568_1</name>
</gene>
<dbReference type="EMBL" id="BGPR01001469">
    <property type="protein sequence ID" value="GBM54692.1"/>
    <property type="molecule type" value="Genomic_DNA"/>
</dbReference>
<evidence type="ECO:0000259" key="1">
    <source>
        <dbReference type="Pfam" id="PF16763"/>
    </source>
</evidence>